<dbReference type="AlphaFoldDB" id="A0A9W6RD41"/>
<evidence type="ECO:0000313" key="2">
    <source>
        <dbReference type="EMBL" id="GLY73801.1"/>
    </source>
</evidence>
<proteinExistence type="predicted"/>
<feature type="transmembrane region" description="Helical" evidence="1">
    <location>
        <begin position="375"/>
        <end position="392"/>
    </location>
</feature>
<protein>
    <recommendedName>
        <fullName evidence="4">PqqD family peptide modification chaperone</fullName>
    </recommendedName>
</protein>
<evidence type="ECO:0000256" key="1">
    <source>
        <dbReference type="SAM" id="Phobius"/>
    </source>
</evidence>
<name>A0A9W6RD41_9ACTN</name>
<feature type="transmembrane region" description="Helical" evidence="1">
    <location>
        <begin position="220"/>
        <end position="243"/>
    </location>
</feature>
<organism evidence="2 3">
    <name type="scientific">Actinoallomurus iriomotensis</name>
    <dbReference type="NCBI Taxonomy" id="478107"/>
    <lineage>
        <taxon>Bacteria</taxon>
        <taxon>Bacillati</taxon>
        <taxon>Actinomycetota</taxon>
        <taxon>Actinomycetes</taxon>
        <taxon>Streptosporangiales</taxon>
        <taxon>Thermomonosporaceae</taxon>
        <taxon>Actinoallomurus</taxon>
    </lineage>
</organism>
<keyword evidence="1" id="KW-0812">Transmembrane</keyword>
<evidence type="ECO:0000313" key="3">
    <source>
        <dbReference type="Proteomes" id="UP001165135"/>
    </source>
</evidence>
<accession>A0A9W6RD41</accession>
<feature type="transmembrane region" description="Helical" evidence="1">
    <location>
        <begin position="115"/>
        <end position="141"/>
    </location>
</feature>
<feature type="transmembrane region" description="Helical" evidence="1">
    <location>
        <begin position="249"/>
        <end position="267"/>
    </location>
</feature>
<gene>
    <name evidence="2" type="ORF">Airi01_020680</name>
</gene>
<reference evidence="2" key="1">
    <citation type="submission" date="2023-03" db="EMBL/GenBank/DDBJ databases">
        <title>Actinoallomurus iriomotensis NBRC 103681.</title>
        <authorList>
            <person name="Ichikawa N."/>
            <person name="Sato H."/>
            <person name="Tonouchi N."/>
        </authorList>
    </citation>
    <scope>NUCLEOTIDE SEQUENCE</scope>
    <source>
        <strain evidence="2">NBRC 103681</strain>
    </source>
</reference>
<dbReference type="Proteomes" id="UP001165135">
    <property type="component" value="Unassembled WGS sequence"/>
</dbReference>
<keyword evidence="1" id="KW-0472">Membrane</keyword>
<feature type="transmembrane region" description="Helical" evidence="1">
    <location>
        <begin position="328"/>
        <end position="349"/>
    </location>
</feature>
<evidence type="ECO:0008006" key="4">
    <source>
        <dbReference type="Google" id="ProtNLM"/>
    </source>
</evidence>
<dbReference type="RefSeq" id="WP_285619349.1">
    <property type="nucleotide sequence ID" value="NZ_BSTJ01000002.1"/>
</dbReference>
<keyword evidence="1" id="KW-1133">Transmembrane helix</keyword>
<comment type="caution">
    <text evidence="2">The sequence shown here is derived from an EMBL/GenBank/DDBJ whole genome shotgun (WGS) entry which is preliminary data.</text>
</comment>
<feature type="transmembrane region" description="Helical" evidence="1">
    <location>
        <begin position="153"/>
        <end position="175"/>
    </location>
</feature>
<sequence>MTTRVSPPKVGDRTRIRLHELASRPDGEEVIVGRLDTGDFVVLPAVGARAIELLEQDLTAGEARRVLAEETGADLDICDFVSDLAALGFVAEVDGVLLSGPAPPRATFPWLTPRLVAWSLSPIVPIALGAVVAAALIVLAARPRLMPGYHDLLWSPYGSLVLLVVFAVGWPLLFLHETAHLIVARAAGVPARIELGTRLQFLVVQTDMSGIDLAPRRHRLTAYLAGSTVNLTIAATGILVLAATGPHTPAHRALAILVLLALIPLPFEGMIFMRTDVYFVLQDLTGCRDLFGDGRAYMRYLAGRVLSRGKPRVADPSRQLAPAQRHAVRVYSVVLLTGTALALAALATVTVPTDLTMLIHAVRRAGPGHGSGERLDGLAVLLFLGGPQALWVRTKWRQYRARKVAHRLGSSR</sequence>
<dbReference type="EMBL" id="BSTJ01000002">
    <property type="protein sequence ID" value="GLY73801.1"/>
    <property type="molecule type" value="Genomic_DNA"/>
</dbReference>